<evidence type="ECO:0000256" key="4">
    <source>
        <dbReference type="ARBA" id="ARBA00022989"/>
    </source>
</evidence>
<comment type="subcellular location">
    <subcellularLocation>
        <location evidence="1">Membrane</location>
    </subcellularLocation>
</comment>
<dbReference type="InterPro" id="IPR051014">
    <property type="entry name" value="Cation_Transport_ATPase_IB"/>
</dbReference>
<evidence type="ECO:0000256" key="6">
    <source>
        <dbReference type="ARBA" id="ARBA00039097"/>
    </source>
</evidence>
<name>A0ABQ0JAS5_9VIBR</name>
<evidence type="ECO:0000313" key="9">
    <source>
        <dbReference type="EMBL" id="GAL25870.1"/>
    </source>
</evidence>
<dbReference type="PANTHER" id="PTHR48085:SF5">
    <property type="entry name" value="CADMIUM_ZINC-TRANSPORTING ATPASE HMA4-RELATED"/>
    <property type="match status" value="1"/>
</dbReference>
<keyword evidence="10" id="KW-1185">Reference proteome</keyword>
<evidence type="ECO:0000256" key="1">
    <source>
        <dbReference type="ARBA" id="ARBA00004370"/>
    </source>
</evidence>
<evidence type="ECO:0000313" key="10">
    <source>
        <dbReference type="Proteomes" id="UP000029223"/>
    </source>
</evidence>
<dbReference type="PROSITE" id="PS00154">
    <property type="entry name" value="ATPASE_E1_E2"/>
    <property type="match status" value="1"/>
</dbReference>
<keyword evidence="8" id="KW-0732">Signal</keyword>
<evidence type="ECO:0000256" key="8">
    <source>
        <dbReference type="SAM" id="SignalP"/>
    </source>
</evidence>
<evidence type="ECO:0000256" key="2">
    <source>
        <dbReference type="ARBA" id="ARBA00006024"/>
    </source>
</evidence>
<dbReference type="Gene3D" id="1.20.1110.10">
    <property type="entry name" value="Calcium-transporting ATPase, transmembrane domain"/>
    <property type="match status" value="1"/>
</dbReference>
<evidence type="ECO:0000256" key="7">
    <source>
        <dbReference type="ARBA" id="ARBA00047308"/>
    </source>
</evidence>
<dbReference type="PANTHER" id="PTHR48085">
    <property type="entry name" value="CADMIUM/ZINC-TRANSPORTING ATPASE HMA2-RELATED"/>
    <property type="match status" value="1"/>
</dbReference>
<keyword evidence="3" id="KW-0812">Transmembrane</keyword>
<keyword evidence="4" id="KW-1133">Transmembrane helix</keyword>
<feature type="chain" id="PRO_5047087625" description="P-type Zn(2+) transporter" evidence="8">
    <location>
        <begin position="27"/>
        <end position="212"/>
    </location>
</feature>
<organism evidence="9 10">
    <name type="scientific">Vibrio variabilis</name>
    <dbReference type="NCBI Taxonomy" id="990271"/>
    <lineage>
        <taxon>Bacteria</taxon>
        <taxon>Pseudomonadati</taxon>
        <taxon>Pseudomonadota</taxon>
        <taxon>Gammaproteobacteria</taxon>
        <taxon>Vibrionales</taxon>
        <taxon>Vibrionaceae</taxon>
        <taxon>Vibrio</taxon>
    </lineage>
</organism>
<dbReference type="NCBIfam" id="TIGR01494">
    <property type="entry name" value="ATPase_P-type"/>
    <property type="match status" value="1"/>
</dbReference>
<keyword evidence="5" id="KW-0472">Membrane</keyword>
<comment type="caution">
    <text evidence="9">The sequence shown here is derived from an EMBL/GenBank/DDBJ whole genome shotgun (WGS) entry which is preliminary data.</text>
</comment>
<dbReference type="InterPro" id="IPR001757">
    <property type="entry name" value="P_typ_ATPase"/>
</dbReference>
<dbReference type="Proteomes" id="UP000029223">
    <property type="component" value="Unassembled WGS sequence"/>
</dbReference>
<gene>
    <name evidence="9" type="ORF">JCM19239_1223</name>
</gene>
<dbReference type="InterPro" id="IPR023299">
    <property type="entry name" value="ATPase_P-typ_cyto_dom_N"/>
</dbReference>
<sequence length="212" mass="21985">MGNLVYRGLALLLIACPCALVISTPAAITSGLAAATRRGALIKGGAALEQLGNIESVAFDKTGTLTLGKPQVTDVIVSDALTEQELLAATASIERGSNHPLATSLVRHVERLGLTIPSADEQRALVGVGVEGLIGGVKWVLSAPSKLDMPISTEVNKQIELLEGQGKTVVVALRASNDGLELQGLIAWQDEMRPNTAEAVAKLSNSAFVPSC</sequence>
<evidence type="ECO:0000256" key="3">
    <source>
        <dbReference type="ARBA" id="ARBA00022692"/>
    </source>
</evidence>
<accession>A0ABQ0JAS5</accession>
<reference evidence="10" key="1">
    <citation type="submission" date="2014-09" db="EMBL/GenBank/DDBJ databases">
        <title>Vibrio variabilis JCM 19239. (C206) whole genome shotgun sequence.</title>
        <authorList>
            <person name="Sawabe T."/>
            <person name="Meirelles P."/>
            <person name="Nakanishi M."/>
            <person name="Sayaka M."/>
            <person name="Hattori M."/>
            <person name="Ohkuma M."/>
        </authorList>
    </citation>
    <scope>NUCLEOTIDE SEQUENCE [LARGE SCALE GENOMIC DNA]</scope>
    <source>
        <strain evidence="10">JCM 19239</strain>
    </source>
</reference>
<dbReference type="Gene3D" id="3.40.1110.10">
    <property type="entry name" value="Calcium-transporting ATPase, cytoplasmic domain N"/>
    <property type="match status" value="1"/>
</dbReference>
<dbReference type="Pfam" id="PF00702">
    <property type="entry name" value="Hydrolase"/>
    <property type="match status" value="1"/>
</dbReference>
<comment type="similarity">
    <text evidence="2">Belongs to the cation transport ATPase (P-type) (TC 3.A.3) family. Type IB subfamily.</text>
</comment>
<proteinExistence type="inferred from homology"/>
<feature type="signal peptide" evidence="8">
    <location>
        <begin position="1"/>
        <end position="26"/>
    </location>
</feature>
<evidence type="ECO:0000256" key="5">
    <source>
        <dbReference type="ARBA" id="ARBA00023136"/>
    </source>
</evidence>
<dbReference type="EMBL" id="BBMS01000013">
    <property type="protein sequence ID" value="GAL25870.1"/>
    <property type="molecule type" value="Genomic_DNA"/>
</dbReference>
<dbReference type="SUPFAM" id="SSF81660">
    <property type="entry name" value="Metal cation-transporting ATPase, ATP-binding domain N"/>
    <property type="match status" value="1"/>
</dbReference>
<comment type="catalytic activity">
    <reaction evidence="7">
        <text>Zn(2+)(in) + ATP + H2O = Zn(2+)(out) + ADP + phosphate + H(+)</text>
        <dbReference type="Rhea" id="RHEA:20621"/>
        <dbReference type="ChEBI" id="CHEBI:15377"/>
        <dbReference type="ChEBI" id="CHEBI:15378"/>
        <dbReference type="ChEBI" id="CHEBI:29105"/>
        <dbReference type="ChEBI" id="CHEBI:30616"/>
        <dbReference type="ChEBI" id="CHEBI:43474"/>
        <dbReference type="ChEBI" id="CHEBI:456216"/>
        <dbReference type="EC" id="7.2.2.12"/>
    </reaction>
</comment>
<reference evidence="10" key="2">
    <citation type="submission" date="2014-09" db="EMBL/GenBank/DDBJ databases">
        <authorList>
            <consortium name="NBRP consortium"/>
            <person name="Sawabe T."/>
            <person name="Meirelles P."/>
            <person name="Nakanishi M."/>
            <person name="Sayaka M."/>
            <person name="Hattori M."/>
            <person name="Ohkuma M."/>
        </authorList>
    </citation>
    <scope>NUCLEOTIDE SEQUENCE [LARGE SCALE GENOMIC DNA]</scope>
    <source>
        <strain evidence="10">JCM 19239</strain>
    </source>
</reference>
<dbReference type="EC" id="7.2.2.12" evidence="6"/>
<dbReference type="InterPro" id="IPR018303">
    <property type="entry name" value="ATPase_P-typ_P_site"/>
</dbReference>
<protein>
    <recommendedName>
        <fullName evidence="6">P-type Zn(2+) transporter</fullName>
        <ecNumber evidence="6">7.2.2.12</ecNumber>
    </recommendedName>
</protein>